<dbReference type="InterPro" id="IPR009057">
    <property type="entry name" value="Homeodomain-like_sf"/>
</dbReference>
<keyword evidence="7" id="KW-1185">Reference proteome</keyword>
<dbReference type="Gene3D" id="1.10.10.60">
    <property type="entry name" value="Homeodomain-like"/>
    <property type="match status" value="1"/>
</dbReference>
<dbReference type="SUPFAM" id="SSF46689">
    <property type="entry name" value="Homeodomain-like"/>
    <property type="match status" value="1"/>
</dbReference>
<dbReference type="RefSeq" id="WP_257714755.1">
    <property type="nucleotide sequence ID" value="NZ_JANJOU010000002.1"/>
</dbReference>
<evidence type="ECO:0000313" key="7">
    <source>
        <dbReference type="Proteomes" id="UP001524642"/>
    </source>
</evidence>
<evidence type="ECO:0000256" key="2">
    <source>
        <dbReference type="ARBA" id="ARBA00023125"/>
    </source>
</evidence>
<evidence type="ECO:0000259" key="5">
    <source>
        <dbReference type="PROSITE" id="PS50977"/>
    </source>
</evidence>
<feature type="DNA-binding region" description="H-T-H motif" evidence="4">
    <location>
        <begin position="32"/>
        <end position="51"/>
    </location>
</feature>
<proteinExistence type="predicted"/>
<name>A0ABT1WYZ8_9PROT</name>
<dbReference type="PRINTS" id="PR00455">
    <property type="entry name" value="HTHTETR"/>
</dbReference>
<accession>A0ABT1WYZ8</accession>
<gene>
    <name evidence="6" type="ORF">NRP21_03320</name>
</gene>
<dbReference type="SUPFAM" id="SSF48498">
    <property type="entry name" value="Tetracyclin repressor-like, C-terminal domain"/>
    <property type="match status" value="1"/>
</dbReference>
<evidence type="ECO:0000313" key="6">
    <source>
        <dbReference type="EMBL" id="MCR0981075.1"/>
    </source>
</evidence>
<feature type="domain" description="HTH tetR-type" evidence="5">
    <location>
        <begin position="9"/>
        <end position="69"/>
    </location>
</feature>
<dbReference type="InterPro" id="IPR023772">
    <property type="entry name" value="DNA-bd_HTH_TetR-type_CS"/>
</dbReference>
<keyword evidence="3" id="KW-0804">Transcription</keyword>
<dbReference type="Pfam" id="PF17932">
    <property type="entry name" value="TetR_C_24"/>
    <property type="match status" value="1"/>
</dbReference>
<evidence type="ECO:0000256" key="3">
    <source>
        <dbReference type="ARBA" id="ARBA00023163"/>
    </source>
</evidence>
<evidence type="ECO:0000256" key="1">
    <source>
        <dbReference type="ARBA" id="ARBA00023015"/>
    </source>
</evidence>
<evidence type="ECO:0000256" key="4">
    <source>
        <dbReference type="PROSITE-ProRule" id="PRU00335"/>
    </source>
</evidence>
<dbReference type="PANTHER" id="PTHR30055:SF240">
    <property type="entry name" value="HTH-TYPE TRANSCRIPTIONAL REGULATOR ACRR"/>
    <property type="match status" value="1"/>
</dbReference>
<reference evidence="6 7" key="1">
    <citation type="submission" date="2022-06" db="EMBL/GenBank/DDBJ databases">
        <title>Roseomonas CN29.</title>
        <authorList>
            <person name="Cheng Y."/>
            <person name="He X."/>
        </authorList>
    </citation>
    <scope>NUCLEOTIDE SEQUENCE [LARGE SCALE GENOMIC DNA]</scope>
    <source>
        <strain evidence="6 7">CN29</strain>
    </source>
</reference>
<keyword evidence="2 4" id="KW-0238">DNA-binding</keyword>
<dbReference type="EMBL" id="JANJOU010000002">
    <property type="protein sequence ID" value="MCR0981075.1"/>
    <property type="molecule type" value="Genomic_DNA"/>
</dbReference>
<sequence>MARQKREQRDTRQLIVEHAAEQFALWGYAGASISDIAAAVGVSKPTLYHHFADKEEIYVEIATSVLTSMTERARAAIEGVAPAPERLRRFMRAHAGYLQENEHAYIAGQLGFRGLRETEGRSRALELRDGYERLLSGILSEGLSDGSLHMADVRTATLMVLSTLNWMARWYRSDGPVAAVEFADRYCDMLLQGFLPRAETR</sequence>
<dbReference type="InterPro" id="IPR050109">
    <property type="entry name" value="HTH-type_TetR-like_transc_reg"/>
</dbReference>
<dbReference type="PROSITE" id="PS01081">
    <property type="entry name" value="HTH_TETR_1"/>
    <property type="match status" value="1"/>
</dbReference>
<dbReference type="InterPro" id="IPR036271">
    <property type="entry name" value="Tet_transcr_reg_TetR-rel_C_sf"/>
</dbReference>
<dbReference type="InterPro" id="IPR001647">
    <property type="entry name" value="HTH_TetR"/>
</dbReference>
<dbReference type="InterPro" id="IPR041490">
    <property type="entry name" value="KstR2_TetR_C"/>
</dbReference>
<keyword evidence="1" id="KW-0805">Transcription regulation</keyword>
<dbReference type="PROSITE" id="PS50977">
    <property type="entry name" value="HTH_TETR_2"/>
    <property type="match status" value="1"/>
</dbReference>
<dbReference type="Pfam" id="PF00440">
    <property type="entry name" value="TetR_N"/>
    <property type="match status" value="1"/>
</dbReference>
<dbReference type="Proteomes" id="UP001524642">
    <property type="component" value="Unassembled WGS sequence"/>
</dbReference>
<dbReference type="PANTHER" id="PTHR30055">
    <property type="entry name" value="HTH-TYPE TRANSCRIPTIONAL REGULATOR RUTR"/>
    <property type="match status" value="1"/>
</dbReference>
<protein>
    <submittedName>
        <fullName evidence="6">TetR/AcrR family transcriptional regulator</fullName>
    </submittedName>
</protein>
<comment type="caution">
    <text evidence="6">The sequence shown here is derived from an EMBL/GenBank/DDBJ whole genome shotgun (WGS) entry which is preliminary data.</text>
</comment>
<organism evidence="6 7">
    <name type="scientific">Roseomonas populi</name>
    <dbReference type="NCBI Taxonomy" id="3121582"/>
    <lineage>
        <taxon>Bacteria</taxon>
        <taxon>Pseudomonadati</taxon>
        <taxon>Pseudomonadota</taxon>
        <taxon>Alphaproteobacteria</taxon>
        <taxon>Acetobacterales</taxon>
        <taxon>Roseomonadaceae</taxon>
        <taxon>Roseomonas</taxon>
    </lineage>
</organism>
<dbReference type="Gene3D" id="1.10.357.10">
    <property type="entry name" value="Tetracycline Repressor, domain 2"/>
    <property type="match status" value="1"/>
</dbReference>